<keyword evidence="4" id="KW-0067">ATP-binding</keyword>
<dbReference type="GO" id="GO:0004823">
    <property type="term" value="F:leucine-tRNA ligase activity"/>
    <property type="evidence" value="ECO:0007669"/>
    <property type="project" value="InterPro"/>
</dbReference>
<dbReference type="GO" id="GO:0006429">
    <property type="term" value="P:leucyl-tRNA aminoacylation"/>
    <property type="evidence" value="ECO:0007669"/>
    <property type="project" value="InterPro"/>
</dbReference>
<evidence type="ECO:0000256" key="6">
    <source>
        <dbReference type="ARBA" id="ARBA00023146"/>
    </source>
</evidence>
<evidence type="ECO:0000313" key="8">
    <source>
        <dbReference type="Proteomes" id="UP000553632"/>
    </source>
</evidence>
<accession>A0A7J6QVW6</accession>
<feature type="non-terminal residue" evidence="7">
    <location>
        <position position="1"/>
    </location>
</feature>
<dbReference type="GO" id="GO:0002161">
    <property type="term" value="F:aminoacyl-tRNA deacylase activity"/>
    <property type="evidence" value="ECO:0007669"/>
    <property type="project" value="InterPro"/>
</dbReference>
<keyword evidence="2" id="KW-0436">Ligase</keyword>
<sequence>DWKTRKNWRDQYGVKEEWCVPFEVVPIIRIEDMPEWGDEAAVYLCESMKIDSHKQKDKLGEAKKLCYNKGFYQGKMIIGPYAGKTVQEAKPLVRKDLIDAGLAIKYYEPEGLVIS</sequence>
<reference evidence="7 8" key="1">
    <citation type="submission" date="2020-04" db="EMBL/GenBank/DDBJ databases">
        <title>Perkinsus olseni comparative genomics.</title>
        <authorList>
            <person name="Bogema D.R."/>
        </authorList>
    </citation>
    <scope>NUCLEOTIDE SEQUENCE [LARGE SCALE GENOMIC DNA]</scope>
    <source>
        <strain evidence="7 8">ATCC PRA-207</strain>
    </source>
</reference>
<dbReference type="InterPro" id="IPR004493">
    <property type="entry name" value="Leu-tRNA-synth_Ia_arc/euk"/>
</dbReference>
<dbReference type="OMA" id="MIARNQY"/>
<gene>
    <name evidence="7" type="ORF">FOZ63_024949</name>
</gene>
<dbReference type="EMBL" id="JABANO010030097">
    <property type="protein sequence ID" value="KAF4712457.1"/>
    <property type="molecule type" value="Genomic_DNA"/>
</dbReference>
<evidence type="ECO:0000256" key="5">
    <source>
        <dbReference type="ARBA" id="ARBA00022917"/>
    </source>
</evidence>
<dbReference type="InterPro" id="IPR009008">
    <property type="entry name" value="Val/Leu/Ile-tRNA-synth_edit"/>
</dbReference>
<evidence type="ECO:0000256" key="1">
    <source>
        <dbReference type="ARBA" id="ARBA00005594"/>
    </source>
</evidence>
<proteinExistence type="inferred from homology"/>
<dbReference type="AlphaFoldDB" id="A0A7J6QVW6"/>
<dbReference type="Proteomes" id="UP000553632">
    <property type="component" value="Unassembled WGS sequence"/>
</dbReference>
<protein>
    <submittedName>
        <fullName evidence="7">Uncharacterized protein</fullName>
    </submittedName>
</protein>
<evidence type="ECO:0000256" key="4">
    <source>
        <dbReference type="ARBA" id="ARBA00022840"/>
    </source>
</evidence>
<comment type="caution">
    <text evidence="7">The sequence shown here is derived from an EMBL/GenBank/DDBJ whole genome shotgun (WGS) entry which is preliminary data.</text>
</comment>
<organism evidence="7 8">
    <name type="scientific">Perkinsus olseni</name>
    <name type="common">Perkinsus atlanticus</name>
    <dbReference type="NCBI Taxonomy" id="32597"/>
    <lineage>
        <taxon>Eukaryota</taxon>
        <taxon>Sar</taxon>
        <taxon>Alveolata</taxon>
        <taxon>Perkinsozoa</taxon>
        <taxon>Perkinsea</taxon>
        <taxon>Perkinsida</taxon>
        <taxon>Perkinsidae</taxon>
        <taxon>Perkinsus</taxon>
    </lineage>
</organism>
<dbReference type="GO" id="GO:0005524">
    <property type="term" value="F:ATP binding"/>
    <property type="evidence" value="ECO:0007669"/>
    <property type="project" value="UniProtKB-KW"/>
</dbReference>
<name>A0A7J6QVW6_PEROL</name>
<keyword evidence="6" id="KW-0030">Aminoacyl-tRNA synthetase</keyword>
<comment type="similarity">
    <text evidence="1">Belongs to the class-I aminoacyl-tRNA synthetase family.</text>
</comment>
<evidence type="ECO:0000313" key="7">
    <source>
        <dbReference type="EMBL" id="KAF4712457.1"/>
    </source>
</evidence>
<evidence type="ECO:0000256" key="3">
    <source>
        <dbReference type="ARBA" id="ARBA00022741"/>
    </source>
</evidence>
<keyword evidence="3" id="KW-0547">Nucleotide-binding</keyword>
<keyword evidence="5" id="KW-0648">Protein biosynthesis</keyword>
<evidence type="ECO:0000256" key="2">
    <source>
        <dbReference type="ARBA" id="ARBA00022598"/>
    </source>
</evidence>
<dbReference type="PANTHER" id="PTHR45794:SF1">
    <property type="entry name" value="LEUCINE--TRNA LIGASE, CYTOPLASMIC"/>
    <property type="match status" value="1"/>
</dbReference>
<dbReference type="Gene3D" id="3.90.740.10">
    <property type="entry name" value="Valyl/Leucyl/Isoleucyl-tRNA synthetase, editing domain"/>
    <property type="match status" value="1"/>
</dbReference>
<dbReference type="SUPFAM" id="SSF50677">
    <property type="entry name" value="ValRS/IleRS/LeuRS editing domain"/>
    <property type="match status" value="1"/>
</dbReference>
<dbReference type="PANTHER" id="PTHR45794">
    <property type="entry name" value="LEUCYL-TRNA SYNTHETASE"/>
    <property type="match status" value="1"/>
</dbReference>
<keyword evidence="8" id="KW-1185">Reference proteome</keyword>
<feature type="non-terminal residue" evidence="7">
    <location>
        <position position="115"/>
    </location>
</feature>